<organism evidence="1 2">
    <name type="scientific">Lentilactobacillus hilgardii</name>
    <name type="common">Lactobacillus hilgardii</name>
    <dbReference type="NCBI Taxonomy" id="1588"/>
    <lineage>
        <taxon>Bacteria</taxon>
        <taxon>Bacillati</taxon>
        <taxon>Bacillota</taxon>
        <taxon>Bacilli</taxon>
        <taxon>Lactobacillales</taxon>
        <taxon>Lactobacillaceae</taxon>
        <taxon>Lentilactobacillus</taxon>
    </lineage>
</organism>
<protein>
    <submittedName>
        <fullName evidence="1">Uncharacterized protein</fullName>
    </submittedName>
</protein>
<dbReference type="RefSeq" id="WP_003551075.1">
    <property type="nucleotide sequence ID" value="NZ_CP044119.1"/>
</dbReference>
<reference evidence="1 2" key="1">
    <citation type="submission" date="2019-12" db="EMBL/GenBank/DDBJ databases">
        <title>Lactobacillus hilgardii FLUB.</title>
        <authorList>
            <person name="Gustaw K."/>
        </authorList>
    </citation>
    <scope>NUCLEOTIDE SEQUENCE [LARGE SCALE GENOMIC DNA]</scope>
    <source>
        <strain evidence="1 2">FLUB</strain>
    </source>
</reference>
<proteinExistence type="predicted"/>
<evidence type="ECO:0000313" key="1">
    <source>
        <dbReference type="EMBL" id="QHB50750.1"/>
    </source>
</evidence>
<dbReference type="EMBL" id="CP047121">
    <property type="protein sequence ID" value="QHB50750.1"/>
    <property type="molecule type" value="Genomic_DNA"/>
</dbReference>
<sequence length="79" mass="9562">MYKINKFDKIKGFYRSSEDGKQFSYYLQTELQKQLKKHATMEDKSFSKALEDLLLDHYLIDQEIKQAYNEGYDKRNLLK</sequence>
<dbReference type="SMR" id="A0A6P1E3W3"/>
<name>A0A6P1E3W3_LENHI</name>
<dbReference type="Proteomes" id="UP000465035">
    <property type="component" value="Chromosome"/>
</dbReference>
<accession>A0A6P1E3W3</accession>
<evidence type="ECO:0000313" key="2">
    <source>
        <dbReference type="Proteomes" id="UP000465035"/>
    </source>
</evidence>
<gene>
    <name evidence="1" type="ORF">GQR93_00225</name>
</gene>
<dbReference type="AlphaFoldDB" id="A0A6P1E3W3"/>